<evidence type="ECO:0000313" key="3">
    <source>
        <dbReference type="Proteomes" id="UP001595821"/>
    </source>
</evidence>
<evidence type="ECO:0008006" key="4">
    <source>
        <dbReference type="Google" id="ProtNLM"/>
    </source>
</evidence>
<dbReference type="Proteomes" id="UP001595821">
    <property type="component" value="Unassembled WGS sequence"/>
</dbReference>
<dbReference type="RefSeq" id="WP_246972752.1">
    <property type="nucleotide sequence ID" value="NZ_CP095397.1"/>
</dbReference>
<protein>
    <recommendedName>
        <fullName evidence="4">CARDB domain-containing protein</fullName>
    </recommendedName>
</protein>
<accession>A0ABD5P2U4</accession>
<evidence type="ECO:0000256" key="1">
    <source>
        <dbReference type="SAM" id="MobiDB-lite"/>
    </source>
</evidence>
<dbReference type="GeneID" id="71853179"/>
<proteinExistence type="predicted"/>
<feature type="compositionally biased region" description="Acidic residues" evidence="1">
    <location>
        <begin position="902"/>
        <end position="920"/>
    </location>
</feature>
<feature type="region of interest" description="Disordered" evidence="1">
    <location>
        <begin position="886"/>
        <end position="966"/>
    </location>
</feature>
<feature type="compositionally biased region" description="Polar residues" evidence="1">
    <location>
        <begin position="783"/>
        <end position="793"/>
    </location>
</feature>
<reference evidence="2 3" key="1">
    <citation type="journal article" date="2014" name="Int. J. Syst. Evol. Microbiol.">
        <title>Complete genome sequence of Corynebacterium casei LMG S-19264T (=DSM 44701T), isolated from a smear-ripened cheese.</title>
        <authorList>
            <consortium name="US DOE Joint Genome Institute (JGI-PGF)"/>
            <person name="Walter F."/>
            <person name="Albersmeier A."/>
            <person name="Kalinowski J."/>
            <person name="Ruckert C."/>
        </authorList>
    </citation>
    <scope>NUCLEOTIDE SEQUENCE [LARGE SCALE GENOMIC DNA]</scope>
    <source>
        <strain evidence="2 3">IBRC-M 10912</strain>
    </source>
</reference>
<dbReference type="InterPro" id="IPR055713">
    <property type="entry name" value="DUF7289"/>
</dbReference>
<dbReference type="EMBL" id="JBHSDJ010000124">
    <property type="protein sequence ID" value="MFC4248497.1"/>
    <property type="molecule type" value="Genomic_DNA"/>
</dbReference>
<feature type="region of interest" description="Disordered" evidence="1">
    <location>
        <begin position="781"/>
        <end position="800"/>
    </location>
</feature>
<evidence type="ECO:0000313" key="2">
    <source>
        <dbReference type="EMBL" id="MFC4248497.1"/>
    </source>
</evidence>
<dbReference type="Gene3D" id="2.60.40.10">
    <property type="entry name" value="Immunoglobulins"/>
    <property type="match status" value="1"/>
</dbReference>
<sequence>MDDGEIEVVWYNASASSDPPWDDESLGCTAPENVSGELNALEYELDGRTIAHQGGGVWERKNGATTVVSGPNVGYDGETLQLKIMQLEEGKFDGELTARANHSKSTALTRELKGAGDDCRDKGDVALKVQSSYHDGWYEHFQDSFDTSDGNVTVKSDSETSEDETVVVVIEGVRETVENPTFVVAEDKGLKEPGKGGDPIDPPVLSNESSAFRIGGMIENVGDEVDTQDVGITIEDESEDGYSDDVELTLDPEEEQDISEPSLIGQFPSPSSAHFEFTDGETYEYTIWTEDDELDEPGSFYFGKKGTHLDLTNDDVETSEEDGNVTISVDVRNVGIENATNADVTLEFDDLDVSDNQTLDVEYGGTGTVEWTVNKSALPAGEHDVTIDTGDETASATVEGEATGEGGAFVVVEDEGVGEDQLVADDGTMFEVSAAVQSTYPTDDVRRNVTLTIPNASVNVDEPVTLDSGERETVTFDVDPDAHDFDHGRAYEYDVQADGTGLNETGRFYFGKPGSEFELSNANASDGDDEIVLTADLHNTGVDDDEQNVTLELDYRGDLPDELEDDPYAEPIDAGSTTEWAFGKNDTIELPINESVLIDGTYDATIKTEDDEVDVRFNVTAGVDPGRVGLGEVENATVDISVLSSQVSGIYGGDHGLGTMTLEVLTERDGETNTEHVFENPENGSNINTYPTWQDKSHHVYNTTIEIEEEATLTLASKSYGLPGQTAGCELSEEVRSTFFGIPTSHHQWCEDFDTSSTSYLVDPVDATADEQEQNLRVRTAENNDLPSLQPGNEEQESVDEILSDISDPAIDRDNLWEDGELDLNENEFIFLFEMTTECGMFDSGCNADDDDIDALWESAQQQTSAGDPNFNDLIVYVEVERADVDPGKPSITISPSGGDGPDVDPGDGSDVGGVDDPDVDLGGSASDGGSPDLGPGESDSDNVGGSDTVIDDTGIDIDSDHIVVG</sequence>
<organism evidence="2 3">
    <name type="scientific">Natribaculum luteum</name>
    <dbReference type="NCBI Taxonomy" id="1586232"/>
    <lineage>
        <taxon>Archaea</taxon>
        <taxon>Methanobacteriati</taxon>
        <taxon>Methanobacteriota</taxon>
        <taxon>Stenosarchaea group</taxon>
        <taxon>Halobacteria</taxon>
        <taxon>Halobacteriales</taxon>
        <taxon>Natrialbaceae</taxon>
        <taxon>Natribaculum</taxon>
    </lineage>
</organism>
<dbReference type="AlphaFoldDB" id="A0ABD5P2U4"/>
<comment type="caution">
    <text evidence="2">The sequence shown here is derived from an EMBL/GenBank/DDBJ whole genome shotgun (WGS) entry which is preliminary data.</text>
</comment>
<dbReference type="Pfam" id="PF23960">
    <property type="entry name" value="DUF7289"/>
    <property type="match status" value="1"/>
</dbReference>
<gene>
    <name evidence="2" type="ORF">ACFOZ7_16430</name>
</gene>
<name>A0ABD5P2U4_9EURY</name>
<dbReference type="InterPro" id="IPR013783">
    <property type="entry name" value="Ig-like_fold"/>
</dbReference>